<evidence type="ECO:0000256" key="3">
    <source>
        <dbReference type="ARBA" id="ARBA00022759"/>
    </source>
</evidence>
<dbReference type="STRING" id="1797298.A2988_03435"/>
<dbReference type="Gene3D" id="3.30.70.2650">
    <property type="match status" value="1"/>
</dbReference>
<dbReference type="Proteomes" id="UP000176650">
    <property type="component" value="Unassembled WGS sequence"/>
</dbReference>
<evidence type="ECO:0000256" key="5">
    <source>
        <dbReference type="ARBA" id="ARBA00022842"/>
    </source>
</evidence>
<accession>A0A1F5BVA8</accession>
<reference evidence="8 9" key="1">
    <citation type="journal article" date="2016" name="Nat. Commun.">
        <title>Thousands of microbial genomes shed light on interconnected biogeochemical processes in an aquifer system.</title>
        <authorList>
            <person name="Anantharaman K."/>
            <person name="Brown C.T."/>
            <person name="Hug L.A."/>
            <person name="Sharon I."/>
            <person name="Castelle C.J."/>
            <person name="Probst A.J."/>
            <person name="Thomas B.C."/>
            <person name="Singh A."/>
            <person name="Wilkins M.J."/>
            <person name="Karaoz U."/>
            <person name="Brodie E.L."/>
            <person name="Williams K.H."/>
            <person name="Hubbard S.S."/>
            <person name="Banfield J.F."/>
        </authorList>
    </citation>
    <scope>NUCLEOTIDE SEQUENCE [LARGE SCALE GENOMIC DNA]</scope>
</reference>
<keyword evidence="3 8" id="KW-0255">Endonuclease</keyword>
<keyword evidence="4" id="KW-0378">Hydrolase</keyword>
<protein>
    <submittedName>
        <fullName evidence="8">CRISPR-associated endonuclease Cas2</fullName>
    </submittedName>
</protein>
<evidence type="ECO:0000256" key="6">
    <source>
        <dbReference type="ARBA" id="ARBA00023118"/>
    </source>
</evidence>
<comment type="caution">
    <text evidence="8">The sequence shown here is derived from an EMBL/GenBank/DDBJ whole genome shotgun (WGS) entry which is preliminary data.</text>
</comment>
<evidence type="ECO:0000256" key="4">
    <source>
        <dbReference type="ARBA" id="ARBA00022801"/>
    </source>
</evidence>
<keyword evidence="1" id="KW-0540">Nuclease</keyword>
<evidence type="ECO:0000259" key="7">
    <source>
        <dbReference type="Pfam" id="PF20803"/>
    </source>
</evidence>
<name>A0A1F5BVA8_9BACT</name>
<dbReference type="Pfam" id="PF20803">
    <property type="entry name" value="PaaX_M"/>
    <property type="match status" value="1"/>
</dbReference>
<dbReference type="GO" id="GO:0004521">
    <property type="term" value="F:RNA endonuclease activity"/>
    <property type="evidence" value="ECO:0007669"/>
    <property type="project" value="InterPro"/>
</dbReference>
<keyword evidence="5" id="KW-0460">Magnesium</keyword>
<proteinExistence type="predicted"/>
<gene>
    <name evidence="8" type="ORF">A2988_03435</name>
</gene>
<dbReference type="InterPro" id="IPR048846">
    <property type="entry name" value="PaaX-like_central"/>
</dbReference>
<sequence length="183" mass="21238">MHTKDSATKKILKYVAMSGGIAVLSLAAPLLPLQLAKAYIRGKRFERRAFLRDVKRLQSRKLITFREYADGKAEITLLQDGKQKVLSGNIAQITVKRPKKWDGVWHLVMFDIPKTKNRARDALRHKLRDIGFYQIQKSVFLYPFPCEKEIELLGAYFSVRDNIVMMRVSGFEGEEKLKRHFKL</sequence>
<dbReference type="GO" id="GO:0043571">
    <property type="term" value="P:maintenance of CRISPR repeat elements"/>
    <property type="evidence" value="ECO:0007669"/>
    <property type="project" value="InterPro"/>
</dbReference>
<evidence type="ECO:0000313" key="8">
    <source>
        <dbReference type="EMBL" id="OGD34539.1"/>
    </source>
</evidence>
<feature type="domain" description="Transcriptional repressor PaaX-like central Cas2-like" evidence="7">
    <location>
        <begin position="99"/>
        <end position="172"/>
    </location>
</feature>
<dbReference type="AlphaFoldDB" id="A0A1F5BVA8"/>
<dbReference type="InterPro" id="IPR021127">
    <property type="entry name" value="CRISPR_associated_Cas2"/>
</dbReference>
<keyword evidence="2" id="KW-0479">Metal-binding</keyword>
<dbReference type="EMBL" id="MEYS01000001">
    <property type="protein sequence ID" value="OGD34539.1"/>
    <property type="molecule type" value="Genomic_DNA"/>
</dbReference>
<dbReference type="SUPFAM" id="SSF143430">
    <property type="entry name" value="TTP0101/SSO1404-like"/>
    <property type="match status" value="1"/>
</dbReference>
<evidence type="ECO:0000256" key="1">
    <source>
        <dbReference type="ARBA" id="ARBA00022722"/>
    </source>
</evidence>
<keyword evidence="6" id="KW-0051">Antiviral defense</keyword>
<evidence type="ECO:0000313" key="9">
    <source>
        <dbReference type="Proteomes" id="UP000176650"/>
    </source>
</evidence>
<evidence type="ECO:0000256" key="2">
    <source>
        <dbReference type="ARBA" id="ARBA00022723"/>
    </source>
</evidence>
<dbReference type="NCBIfam" id="TIGR01573">
    <property type="entry name" value="cas2"/>
    <property type="match status" value="1"/>
</dbReference>
<organism evidence="8 9">
    <name type="scientific">Candidatus Azambacteria bacterium RIFCSPLOWO2_01_FULL_46_25</name>
    <dbReference type="NCBI Taxonomy" id="1797298"/>
    <lineage>
        <taxon>Bacteria</taxon>
        <taxon>Candidatus Azamiibacteriota</taxon>
    </lineage>
</organism>